<dbReference type="AlphaFoldDB" id="A0A426X3C2"/>
<feature type="compositionally biased region" description="Basic and acidic residues" evidence="1">
    <location>
        <begin position="114"/>
        <end position="139"/>
    </location>
</feature>
<sequence length="236" mass="25636">MATTVEEARGVRLWLRGKMAAIGRGWTAAEGREEQRWPAEEEAAEGEGSGGYCDKEGNDAVGQRRGSGVRRGLRQRRATDSWPVAIAAGRHGRKAALEDKGRWWSGREGSGATRDSDRELISGKEEAAAGGHGEDSDDRREEEDAVGGRGEDSDGRQEKAVVVADEGCGCGYDYRFLEEETRAAVVAAGGRGWEQKAGAAGDRRRDLVPPARKGREMVAKKRRKLRGPTRAMTARE</sequence>
<evidence type="ECO:0000313" key="2">
    <source>
        <dbReference type="EMBL" id="RRT33977.1"/>
    </source>
</evidence>
<feature type="compositionally biased region" description="Basic and acidic residues" evidence="1">
    <location>
        <begin position="149"/>
        <end position="159"/>
    </location>
</feature>
<dbReference type="EMBL" id="AMZH03027820">
    <property type="protein sequence ID" value="RRT33977.1"/>
    <property type="molecule type" value="Genomic_DNA"/>
</dbReference>
<evidence type="ECO:0000313" key="3">
    <source>
        <dbReference type="Proteomes" id="UP000287651"/>
    </source>
</evidence>
<gene>
    <name evidence="2" type="ORF">B296_00049182</name>
</gene>
<proteinExistence type="predicted"/>
<feature type="compositionally biased region" description="Basic residues" evidence="1">
    <location>
        <begin position="67"/>
        <end position="76"/>
    </location>
</feature>
<comment type="caution">
    <text evidence="2">The sequence shown here is derived from an EMBL/GenBank/DDBJ whole genome shotgun (WGS) entry which is preliminary data.</text>
</comment>
<feature type="region of interest" description="Disordered" evidence="1">
    <location>
        <begin position="214"/>
        <end position="236"/>
    </location>
</feature>
<evidence type="ECO:0000256" key="1">
    <source>
        <dbReference type="SAM" id="MobiDB-lite"/>
    </source>
</evidence>
<name>A0A426X3C2_ENSVE</name>
<feature type="compositionally biased region" description="Basic and acidic residues" evidence="1">
    <location>
        <begin position="30"/>
        <end position="39"/>
    </location>
</feature>
<protein>
    <submittedName>
        <fullName evidence="2">Uncharacterized protein</fullName>
    </submittedName>
</protein>
<dbReference type="Proteomes" id="UP000287651">
    <property type="component" value="Unassembled WGS sequence"/>
</dbReference>
<feature type="region of interest" description="Disordered" evidence="1">
    <location>
        <begin position="27"/>
        <end position="160"/>
    </location>
</feature>
<accession>A0A426X3C2</accession>
<reference evidence="2 3" key="1">
    <citation type="journal article" date="2014" name="Agronomy (Basel)">
        <title>A Draft Genome Sequence for Ensete ventricosum, the Drought-Tolerant Tree Against Hunger.</title>
        <authorList>
            <person name="Harrison J."/>
            <person name="Moore K.A."/>
            <person name="Paszkiewicz K."/>
            <person name="Jones T."/>
            <person name="Grant M."/>
            <person name="Ambacheew D."/>
            <person name="Muzemil S."/>
            <person name="Studholme D.J."/>
        </authorList>
    </citation>
    <scope>NUCLEOTIDE SEQUENCE [LARGE SCALE GENOMIC DNA]</scope>
</reference>
<organism evidence="2 3">
    <name type="scientific">Ensete ventricosum</name>
    <name type="common">Abyssinian banana</name>
    <name type="synonym">Musa ensete</name>
    <dbReference type="NCBI Taxonomy" id="4639"/>
    <lineage>
        <taxon>Eukaryota</taxon>
        <taxon>Viridiplantae</taxon>
        <taxon>Streptophyta</taxon>
        <taxon>Embryophyta</taxon>
        <taxon>Tracheophyta</taxon>
        <taxon>Spermatophyta</taxon>
        <taxon>Magnoliopsida</taxon>
        <taxon>Liliopsida</taxon>
        <taxon>Zingiberales</taxon>
        <taxon>Musaceae</taxon>
        <taxon>Ensete</taxon>
    </lineage>
</organism>